<reference evidence="2" key="2">
    <citation type="submission" date="2021-04" db="EMBL/GenBank/DDBJ databases">
        <authorList>
            <person name="Gilroy R."/>
        </authorList>
    </citation>
    <scope>NUCLEOTIDE SEQUENCE</scope>
    <source>
        <strain evidence="2">ChiHjej9B8-1298</strain>
    </source>
</reference>
<feature type="transmembrane region" description="Helical" evidence="1">
    <location>
        <begin position="264"/>
        <end position="283"/>
    </location>
</feature>
<feature type="transmembrane region" description="Helical" evidence="1">
    <location>
        <begin position="75"/>
        <end position="108"/>
    </location>
</feature>
<evidence type="ECO:0000313" key="2">
    <source>
        <dbReference type="EMBL" id="HIZ32364.1"/>
    </source>
</evidence>
<accession>A0A9D2J1K0</accession>
<feature type="transmembrane region" description="Helical" evidence="1">
    <location>
        <begin position="120"/>
        <end position="146"/>
    </location>
</feature>
<dbReference type="AlphaFoldDB" id="A0A9D2J1K0"/>
<dbReference type="EMBL" id="DXBX01000019">
    <property type="protein sequence ID" value="HIZ32364.1"/>
    <property type="molecule type" value="Genomic_DNA"/>
</dbReference>
<name>A0A9D2J1K0_9BACE</name>
<proteinExistence type="predicted"/>
<gene>
    <name evidence="2" type="ORF">H9814_02285</name>
</gene>
<protein>
    <recommendedName>
        <fullName evidence="4">Transmembrane protein</fullName>
    </recommendedName>
</protein>
<feature type="transmembrane region" description="Helical" evidence="1">
    <location>
        <begin position="239"/>
        <end position="258"/>
    </location>
</feature>
<keyword evidence="1" id="KW-1133">Transmembrane helix</keyword>
<reference evidence="2" key="1">
    <citation type="journal article" date="2021" name="PeerJ">
        <title>Extensive microbial diversity within the chicken gut microbiome revealed by metagenomics and culture.</title>
        <authorList>
            <person name="Gilroy R."/>
            <person name="Ravi A."/>
            <person name="Getino M."/>
            <person name="Pursley I."/>
            <person name="Horton D.L."/>
            <person name="Alikhan N.F."/>
            <person name="Baker D."/>
            <person name="Gharbi K."/>
            <person name="Hall N."/>
            <person name="Watson M."/>
            <person name="Adriaenssens E.M."/>
            <person name="Foster-Nyarko E."/>
            <person name="Jarju S."/>
            <person name="Secka A."/>
            <person name="Antonio M."/>
            <person name="Oren A."/>
            <person name="Chaudhuri R.R."/>
            <person name="La Ragione R."/>
            <person name="Hildebrand F."/>
            <person name="Pallen M.J."/>
        </authorList>
    </citation>
    <scope>NUCLEOTIDE SEQUENCE</scope>
    <source>
        <strain evidence="2">ChiHjej9B8-1298</strain>
    </source>
</reference>
<feature type="transmembrane region" description="Helical" evidence="1">
    <location>
        <begin position="158"/>
        <end position="180"/>
    </location>
</feature>
<organism evidence="2 3">
    <name type="scientific">Candidatus Bacteroides merdigallinarum</name>
    <dbReference type="NCBI Taxonomy" id="2838473"/>
    <lineage>
        <taxon>Bacteria</taxon>
        <taxon>Pseudomonadati</taxon>
        <taxon>Bacteroidota</taxon>
        <taxon>Bacteroidia</taxon>
        <taxon>Bacteroidales</taxon>
        <taxon>Bacteroidaceae</taxon>
        <taxon>Bacteroides</taxon>
    </lineage>
</organism>
<dbReference type="Proteomes" id="UP000824028">
    <property type="component" value="Unassembled WGS sequence"/>
</dbReference>
<feature type="transmembrane region" description="Helical" evidence="1">
    <location>
        <begin position="42"/>
        <end position="63"/>
    </location>
</feature>
<comment type="caution">
    <text evidence="2">The sequence shown here is derived from an EMBL/GenBank/DDBJ whole genome shotgun (WGS) entry which is preliminary data.</text>
</comment>
<sequence length="311" mass="34343">MAERNLQYRVTSGRYTLPAALLVAALCRLAAQSELSVPAWGLWGGLLVHILTAGLLIGLNNAYGLIRQRASFQSAVYLLLVSLCPDLYGLRVGHVAGLAVTGSLFFLFRGYRSPSASVDLFLSAACLGVGCLVVPSLVFFLPLYWIGAYTLQALTARSFFGSLLGWMFPFWFLLGHAWFYGEMELFTAPFKEMAEFTPLFQGLGYGRWGTIGYLFLLFLVAGSHTLLHGLEEKIRTRCCLRFLVLLGICLFVAIILQPGLYADLLPALAVCISILAGHLFVWTRGRAANVFFIIALLAGFVLYLVNLWMLF</sequence>
<evidence type="ECO:0000256" key="1">
    <source>
        <dbReference type="SAM" id="Phobius"/>
    </source>
</evidence>
<keyword evidence="1" id="KW-0472">Membrane</keyword>
<feature type="transmembrane region" description="Helical" evidence="1">
    <location>
        <begin position="208"/>
        <end position="227"/>
    </location>
</feature>
<evidence type="ECO:0008006" key="4">
    <source>
        <dbReference type="Google" id="ProtNLM"/>
    </source>
</evidence>
<feature type="transmembrane region" description="Helical" evidence="1">
    <location>
        <begin position="290"/>
        <end position="310"/>
    </location>
</feature>
<evidence type="ECO:0000313" key="3">
    <source>
        <dbReference type="Proteomes" id="UP000824028"/>
    </source>
</evidence>
<keyword evidence="1" id="KW-0812">Transmembrane</keyword>